<dbReference type="CDD" id="cd15831">
    <property type="entry name" value="BTAD"/>
    <property type="match status" value="1"/>
</dbReference>
<dbReference type="InterPro" id="IPR003593">
    <property type="entry name" value="AAA+_ATPase"/>
</dbReference>
<dbReference type="InterPro" id="IPR036388">
    <property type="entry name" value="WH-like_DNA-bd_sf"/>
</dbReference>
<evidence type="ECO:0000256" key="2">
    <source>
        <dbReference type="ARBA" id="ARBA00023125"/>
    </source>
</evidence>
<evidence type="ECO:0000259" key="4">
    <source>
        <dbReference type="PROSITE" id="PS51755"/>
    </source>
</evidence>
<dbReference type="InterPro" id="IPR058852">
    <property type="entry name" value="HTH_77"/>
</dbReference>
<dbReference type="SMART" id="SM01043">
    <property type="entry name" value="BTAD"/>
    <property type="match status" value="1"/>
</dbReference>
<dbReference type="Proteomes" id="UP001501444">
    <property type="component" value="Unassembled WGS sequence"/>
</dbReference>
<evidence type="ECO:0000256" key="3">
    <source>
        <dbReference type="PROSITE-ProRule" id="PRU01091"/>
    </source>
</evidence>
<keyword evidence="6" id="KW-1185">Reference proteome</keyword>
<dbReference type="PROSITE" id="PS51755">
    <property type="entry name" value="OMPR_PHOB"/>
    <property type="match status" value="1"/>
</dbReference>
<keyword evidence="2 3" id="KW-0238">DNA-binding</keyword>
<feature type="DNA-binding region" description="OmpR/PhoB-type" evidence="3">
    <location>
        <begin position="3"/>
        <end position="102"/>
    </location>
</feature>
<dbReference type="InterPro" id="IPR005158">
    <property type="entry name" value="BTAD"/>
</dbReference>
<gene>
    <name evidence="5" type="ORF">GCM10010170_023990</name>
</gene>
<accession>A0ABP5SXB7</accession>
<dbReference type="PANTHER" id="PTHR47691:SF3">
    <property type="entry name" value="HTH-TYPE TRANSCRIPTIONAL REGULATOR RV0890C-RELATED"/>
    <property type="match status" value="1"/>
</dbReference>
<dbReference type="Pfam" id="PF03704">
    <property type="entry name" value="BTAD"/>
    <property type="match status" value="1"/>
</dbReference>
<proteinExistence type="inferred from homology"/>
<dbReference type="PRINTS" id="PR00364">
    <property type="entry name" value="DISEASERSIST"/>
</dbReference>
<dbReference type="SMART" id="SM00382">
    <property type="entry name" value="AAA"/>
    <property type="match status" value="1"/>
</dbReference>
<dbReference type="SMART" id="SM00862">
    <property type="entry name" value="Trans_reg_C"/>
    <property type="match status" value="1"/>
</dbReference>
<dbReference type="Gene3D" id="3.40.50.300">
    <property type="entry name" value="P-loop containing nucleotide triphosphate hydrolases"/>
    <property type="match status" value="1"/>
</dbReference>
<reference evidence="6" key="1">
    <citation type="journal article" date="2019" name="Int. J. Syst. Evol. Microbiol.">
        <title>The Global Catalogue of Microorganisms (GCM) 10K type strain sequencing project: providing services to taxonomists for standard genome sequencing and annotation.</title>
        <authorList>
            <consortium name="The Broad Institute Genomics Platform"/>
            <consortium name="The Broad Institute Genome Sequencing Center for Infectious Disease"/>
            <person name="Wu L."/>
            <person name="Ma J."/>
        </authorList>
    </citation>
    <scope>NUCLEOTIDE SEQUENCE [LARGE SCALE GENOMIC DNA]</scope>
    <source>
        <strain evidence="6">JCM 3272</strain>
    </source>
</reference>
<organism evidence="5 6">
    <name type="scientific">Dactylosporangium salmoneum</name>
    <dbReference type="NCBI Taxonomy" id="53361"/>
    <lineage>
        <taxon>Bacteria</taxon>
        <taxon>Bacillati</taxon>
        <taxon>Actinomycetota</taxon>
        <taxon>Actinomycetes</taxon>
        <taxon>Micromonosporales</taxon>
        <taxon>Micromonosporaceae</taxon>
        <taxon>Dactylosporangium</taxon>
    </lineage>
</organism>
<protein>
    <recommendedName>
        <fullName evidence="4">OmpR/PhoB-type domain-containing protein</fullName>
    </recommendedName>
</protein>
<name>A0ABP5SXB7_9ACTN</name>
<dbReference type="SUPFAM" id="SSF52540">
    <property type="entry name" value="P-loop containing nucleoside triphosphate hydrolases"/>
    <property type="match status" value="1"/>
</dbReference>
<comment type="similarity">
    <text evidence="1">Belongs to the AfsR/DnrI/RedD regulatory family.</text>
</comment>
<dbReference type="SUPFAM" id="SSF48452">
    <property type="entry name" value="TPR-like"/>
    <property type="match status" value="2"/>
</dbReference>
<dbReference type="InterPro" id="IPR016032">
    <property type="entry name" value="Sig_transdc_resp-reg_C-effctor"/>
</dbReference>
<feature type="domain" description="OmpR/PhoB-type" evidence="4">
    <location>
        <begin position="3"/>
        <end position="102"/>
    </location>
</feature>
<dbReference type="EMBL" id="BAAARV010000019">
    <property type="protein sequence ID" value="GAA2340824.1"/>
    <property type="molecule type" value="Genomic_DNA"/>
</dbReference>
<evidence type="ECO:0000313" key="6">
    <source>
        <dbReference type="Proteomes" id="UP001501444"/>
    </source>
</evidence>
<evidence type="ECO:0000256" key="1">
    <source>
        <dbReference type="ARBA" id="ARBA00005820"/>
    </source>
</evidence>
<dbReference type="Pfam" id="PF00486">
    <property type="entry name" value="Trans_reg_C"/>
    <property type="match status" value="1"/>
</dbReference>
<dbReference type="SUPFAM" id="SSF46894">
    <property type="entry name" value="C-terminal effector domain of the bipartite response regulators"/>
    <property type="match status" value="1"/>
</dbReference>
<dbReference type="InterPro" id="IPR001867">
    <property type="entry name" value="OmpR/PhoB-type_DNA-bd"/>
</dbReference>
<sequence>MANSEPDTGAEVQFRLLGPAEVQVAGRPPAALAPSVRPLLARLVLAAGRVVSADTLTDALWGEELPVDAANALQTRVSKLRRALGPAGDRLVTRAPGYLLAVPPEAVDIHRFERAVAGARAARDAGDPAGALRGYDEALGWWRGPALADAGDAEWAERERHRLEELRLGAVEDRLELLVEAGRPAEAVADLERLVAEHPLRERLSRLLMLALYRGGRQADALAVHRTVRRRLADELGIDPSPELQTLAEAILRQQVPGGPAAPEPVSRATGAAAPGPAGLPARLTSLVGRDDDLAMVLDQLRAARVVTLVGPGGVGKTTLALEAARHADPGEAVRFVRLAAVPAGADVAEAVAVQLGVPAAEAVAGHLAGARTLLVLDNCEHVVDGAATLVERLVQAGPGLRVLATSREALAVAGEVQVAVAPLPVPEAVRLFVDRARAVRPGFALDDDNAPAVEAVCRQLDGIPLAVELAAARVKALPPAEIAARLHDRFALLTGGPRTAEARHRTLRAVLDWSHELLPPAERTLLRRLAVFRGGWDLSAAEDVGGFGDLAPGDVLDLLLRLVDRSLVVPDPDTGRFRLLATVLEYAAARLADAGETGACRDRHLEHYTRLGERLGPLIRSTGGAWPRMREDADNLRAAVDRALELAPAELGPGLRLAGALMRYWNYGVRHEGVRAVTVLLGAGDVPPAARAGLLQGLGLLGVYYPTPESRAAARASLALFEQLGDAGNAAISRLVVAWEGVYGGDAGQYRELIQRSRGELGGAEDDYWLATAEYLEALLDLRTGDFAVAVRRWRQAETMFRDLGDAMMAEASLAHLGVALHGAGRTAEALDTLRASADECRRLHAPHGLAFALIHLAHARLDAGDDTVTALLAEADAVARQVHNPRCQAWAAWGRARIALGHGDAVTADRECRRALRLLDDREFPWALDKLRAFAAEAEAAQ</sequence>
<comment type="caution">
    <text evidence="5">The sequence shown here is derived from an EMBL/GenBank/DDBJ whole genome shotgun (WGS) entry which is preliminary data.</text>
</comment>
<dbReference type="Pfam" id="PF25872">
    <property type="entry name" value="HTH_77"/>
    <property type="match status" value="1"/>
</dbReference>
<dbReference type="InterPro" id="IPR011990">
    <property type="entry name" value="TPR-like_helical_dom_sf"/>
</dbReference>
<dbReference type="Gene3D" id="1.25.40.10">
    <property type="entry name" value="Tetratricopeptide repeat domain"/>
    <property type="match status" value="2"/>
</dbReference>
<dbReference type="RefSeq" id="WP_344612390.1">
    <property type="nucleotide sequence ID" value="NZ_BAAARV010000019.1"/>
</dbReference>
<dbReference type="Gene3D" id="1.10.10.10">
    <property type="entry name" value="Winged helix-like DNA-binding domain superfamily/Winged helix DNA-binding domain"/>
    <property type="match status" value="1"/>
</dbReference>
<dbReference type="PANTHER" id="PTHR47691">
    <property type="entry name" value="REGULATOR-RELATED"/>
    <property type="match status" value="1"/>
</dbReference>
<evidence type="ECO:0000313" key="5">
    <source>
        <dbReference type="EMBL" id="GAA2340824.1"/>
    </source>
</evidence>
<dbReference type="InterPro" id="IPR027417">
    <property type="entry name" value="P-loop_NTPase"/>
</dbReference>